<keyword evidence="5" id="KW-1185">Reference proteome</keyword>
<dbReference type="Proteomes" id="UP000054995">
    <property type="component" value="Unassembled WGS sequence"/>
</dbReference>
<name>A0A0V0Y7J3_TRIPS</name>
<feature type="compositionally biased region" description="Polar residues" evidence="1">
    <location>
        <begin position="80"/>
        <end position="92"/>
    </location>
</feature>
<evidence type="ECO:0000313" key="2">
    <source>
        <dbReference type="EMBL" id="KRX95673.1"/>
    </source>
</evidence>
<dbReference type="AlphaFoldDB" id="A0A0V0Y7J3"/>
<comment type="caution">
    <text evidence="2">The sequence shown here is derived from an EMBL/GenBank/DDBJ whole genome shotgun (WGS) entry which is preliminary data.</text>
</comment>
<dbReference type="EMBL" id="JYDU01000053">
    <property type="protein sequence ID" value="KRX95673.1"/>
    <property type="molecule type" value="Genomic_DNA"/>
</dbReference>
<sequence length="92" mass="10153">MIFNSNLETIDTSCVEGRFLDRRIDHCGDALLPETIRPEHAGSTQIKMVIYFAYLTHTGQAAHDADGVFSPADGSEMKKANSNGKATQRVQR</sequence>
<accession>A0A0V0Y7J3</accession>
<gene>
    <name evidence="3" type="ORF">T4D_10304</name>
    <name evidence="2" type="ORF">T4E_8979</name>
</gene>
<dbReference type="Proteomes" id="UP000054815">
    <property type="component" value="Unassembled WGS sequence"/>
</dbReference>
<protein>
    <submittedName>
        <fullName evidence="2">Uncharacterized protein</fullName>
    </submittedName>
</protein>
<evidence type="ECO:0000313" key="3">
    <source>
        <dbReference type="EMBL" id="KRY81549.1"/>
    </source>
</evidence>
<proteinExistence type="predicted"/>
<feature type="region of interest" description="Disordered" evidence="1">
    <location>
        <begin position="66"/>
        <end position="92"/>
    </location>
</feature>
<reference evidence="4 5" key="1">
    <citation type="submission" date="2015-01" db="EMBL/GenBank/DDBJ databases">
        <title>Evolution of Trichinella species and genotypes.</title>
        <authorList>
            <person name="Korhonen P.K."/>
            <person name="Edoardo P."/>
            <person name="Giuseppe L.R."/>
            <person name="Gasser R.B."/>
        </authorList>
    </citation>
    <scope>NUCLEOTIDE SEQUENCE [LARGE SCALE GENOMIC DNA]</scope>
    <source>
        <strain evidence="2">ISS141</strain>
        <strain evidence="3">ISS470</strain>
    </source>
</reference>
<dbReference type="EMBL" id="JYDT01000219">
    <property type="protein sequence ID" value="KRY81549.1"/>
    <property type="molecule type" value="Genomic_DNA"/>
</dbReference>
<evidence type="ECO:0000313" key="4">
    <source>
        <dbReference type="Proteomes" id="UP000054815"/>
    </source>
</evidence>
<evidence type="ECO:0000256" key="1">
    <source>
        <dbReference type="SAM" id="MobiDB-lite"/>
    </source>
</evidence>
<evidence type="ECO:0000313" key="5">
    <source>
        <dbReference type="Proteomes" id="UP000054995"/>
    </source>
</evidence>
<organism evidence="2 4">
    <name type="scientific">Trichinella pseudospiralis</name>
    <name type="common">Parasitic roundworm</name>
    <dbReference type="NCBI Taxonomy" id="6337"/>
    <lineage>
        <taxon>Eukaryota</taxon>
        <taxon>Metazoa</taxon>
        <taxon>Ecdysozoa</taxon>
        <taxon>Nematoda</taxon>
        <taxon>Enoplea</taxon>
        <taxon>Dorylaimia</taxon>
        <taxon>Trichinellida</taxon>
        <taxon>Trichinellidae</taxon>
        <taxon>Trichinella</taxon>
    </lineage>
</organism>